<dbReference type="SMART" id="SM01204">
    <property type="entry name" value="FIST_C"/>
    <property type="match status" value="1"/>
</dbReference>
<evidence type="ECO:0000259" key="1">
    <source>
        <dbReference type="SMART" id="SM00897"/>
    </source>
</evidence>
<organism evidence="3 4">
    <name type="scientific">Halomicrobium mukohataei</name>
    <dbReference type="NCBI Taxonomy" id="57705"/>
    <lineage>
        <taxon>Archaea</taxon>
        <taxon>Methanobacteriati</taxon>
        <taxon>Methanobacteriota</taxon>
        <taxon>Stenosarchaea group</taxon>
        <taxon>Halobacteria</taxon>
        <taxon>Halobacteriales</taxon>
        <taxon>Haloarculaceae</taxon>
        <taxon>Halomicrobium</taxon>
    </lineage>
</organism>
<proteinExistence type="predicted"/>
<dbReference type="EMBL" id="WOYG01000001">
    <property type="protein sequence ID" value="NLV10992.1"/>
    <property type="molecule type" value="Genomic_DNA"/>
</dbReference>
<feature type="domain" description="FIST C-domain" evidence="2">
    <location>
        <begin position="235"/>
        <end position="408"/>
    </location>
</feature>
<reference evidence="3" key="1">
    <citation type="submission" date="2019-12" db="EMBL/GenBank/DDBJ databases">
        <title>Whole-genome sequence of Halomicrobium mukohataei pws1.</title>
        <authorList>
            <person name="Verma D.K."/>
            <person name="Gopal K."/>
            <person name="Prasad E.S."/>
        </authorList>
    </citation>
    <scope>NUCLEOTIDE SEQUENCE</scope>
    <source>
        <strain evidence="3">Pws1</strain>
    </source>
</reference>
<dbReference type="Pfam" id="PF08495">
    <property type="entry name" value="FIST"/>
    <property type="match status" value="1"/>
</dbReference>
<evidence type="ECO:0000259" key="2">
    <source>
        <dbReference type="SMART" id="SM01204"/>
    </source>
</evidence>
<dbReference type="Pfam" id="PF10442">
    <property type="entry name" value="FIST_C"/>
    <property type="match status" value="1"/>
</dbReference>
<evidence type="ECO:0008006" key="5">
    <source>
        <dbReference type="Google" id="ProtNLM"/>
    </source>
</evidence>
<accession>A0A847TYC4</accession>
<dbReference type="OrthoDB" id="140075at2157"/>
<evidence type="ECO:0000313" key="4">
    <source>
        <dbReference type="Proteomes" id="UP000608662"/>
    </source>
</evidence>
<dbReference type="PANTHER" id="PTHR40252">
    <property type="entry name" value="BLR0328 PROTEIN"/>
    <property type="match status" value="1"/>
</dbReference>
<dbReference type="PANTHER" id="PTHR40252:SF2">
    <property type="entry name" value="BLR0328 PROTEIN"/>
    <property type="match status" value="1"/>
</dbReference>
<gene>
    <name evidence="3" type="ORF">GOC74_13770</name>
</gene>
<dbReference type="RefSeq" id="WP_170094615.1">
    <property type="nucleotide sequence ID" value="NZ_WOYG01000001.1"/>
</dbReference>
<dbReference type="SMART" id="SM00897">
    <property type="entry name" value="FIST"/>
    <property type="match status" value="1"/>
</dbReference>
<dbReference type="InterPro" id="IPR013702">
    <property type="entry name" value="FIST_domain_N"/>
</dbReference>
<dbReference type="AlphaFoldDB" id="A0A847TYC4"/>
<evidence type="ECO:0000313" key="3">
    <source>
        <dbReference type="EMBL" id="NLV10992.1"/>
    </source>
</evidence>
<dbReference type="InterPro" id="IPR019494">
    <property type="entry name" value="FIST_C"/>
</dbReference>
<name>A0A847TYC4_9EURY</name>
<dbReference type="Proteomes" id="UP000608662">
    <property type="component" value="Unassembled WGS sequence"/>
</dbReference>
<comment type="caution">
    <text evidence="3">The sequence shown here is derived from an EMBL/GenBank/DDBJ whole genome shotgun (WGS) entry which is preliminary data.</text>
</comment>
<protein>
    <recommendedName>
        <fullName evidence="5">FIST domain-containing protein</fullName>
    </recommendedName>
</protein>
<feature type="domain" description="FIST" evidence="1">
    <location>
        <begin position="34"/>
        <end position="234"/>
    </location>
</feature>
<sequence length="427" mass="45700">MDTQVGTGQAMEESGDAAGMAAVREALDGVEADNPDFCQVFCSPVYDYDAVLWGIRSVVGSDTEIIGCSSSGEFTEAGSKAETVTVGIVASDSMEFFTTLSTRLGADHKRCLFEAVHDLPEPSDPVIDQYPHRAVINLHDGIVSIGDEITKLTEQYLDDDQIPIVGGSAGDDLRLEETHVFCNGQVESDAVALALLASEDPFAVTVNHGHEPISEPMTVTQAEGSTVHKLDGRPAFEAWRDAIRTDAKESYGIDVDDLEADSEEFLMLLGRYELGIESEPDADAQSIASRIRDFVASAFISTEGYNIRWPGQTTDTDGSLGFTVDIAEGTELRVTHSSKPDQVSAVETAASNAVDELGGDAVAGGFVYDCACRAMILGDDFDDVVDAISRSIDAPFAGFETYGEVCSADEDYTGYHNTSAVVFLFPE</sequence>